<evidence type="ECO:0000313" key="2">
    <source>
        <dbReference type="Proteomes" id="UP001234989"/>
    </source>
</evidence>
<dbReference type="GO" id="GO:0003676">
    <property type="term" value="F:nucleic acid binding"/>
    <property type="evidence" value="ECO:0007669"/>
    <property type="project" value="InterPro"/>
</dbReference>
<evidence type="ECO:0000313" key="1">
    <source>
        <dbReference type="EMBL" id="WMV18729.1"/>
    </source>
</evidence>
<protein>
    <recommendedName>
        <fullName evidence="3">Integrase catalytic domain-containing protein</fullName>
    </recommendedName>
</protein>
<proteinExistence type="predicted"/>
<name>A0AAF0TH78_SOLVR</name>
<dbReference type="PANTHER" id="PTHR45835:SF91">
    <property type="entry name" value="RETROTRANSPOSON, TY3-GYPSY SUBCLASS-LIKE PROTEIN"/>
    <property type="match status" value="1"/>
</dbReference>
<dbReference type="InterPro" id="IPR012337">
    <property type="entry name" value="RNaseH-like_sf"/>
</dbReference>
<accession>A0AAF0TH78</accession>
<dbReference type="InterPro" id="IPR036397">
    <property type="entry name" value="RNaseH_sf"/>
</dbReference>
<gene>
    <name evidence="1" type="ORF">MTR67_012114</name>
</gene>
<dbReference type="SUPFAM" id="SSF53098">
    <property type="entry name" value="Ribonuclease H-like"/>
    <property type="match status" value="1"/>
</dbReference>
<dbReference type="EMBL" id="CP133614">
    <property type="protein sequence ID" value="WMV18729.1"/>
    <property type="molecule type" value="Genomic_DNA"/>
</dbReference>
<dbReference type="AlphaFoldDB" id="A0AAF0TH78"/>
<evidence type="ECO:0008006" key="3">
    <source>
        <dbReference type="Google" id="ProtNLM"/>
    </source>
</evidence>
<dbReference type="PANTHER" id="PTHR45835">
    <property type="entry name" value="YALI0A06105P"/>
    <property type="match status" value="1"/>
</dbReference>
<organism evidence="1 2">
    <name type="scientific">Solanum verrucosum</name>
    <dbReference type="NCBI Taxonomy" id="315347"/>
    <lineage>
        <taxon>Eukaryota</taxon>
        <taxon>Viridiplantae</taxon>
        <taxon>Streptophyta</taxon>
        <taxon>Embryophyta</taxon>
        <taxon>Tracheophyta</taxon>
        <taxon>Spermatophyta</taxon>
        <taxon>Magnoliopsida</taxon>
        <taxon>eudicotyledons</taxon>
        <taxon>Gunneridae</taxon>
        <taxon>Pentapetalae</taxon>
        <taxon>asterids</taxon>
        <taxon>lamiids</taxon>
        <taxon>Solanales</taxon>
        <taxon>Solanaceae</taxon>
        <taxon>Solanoideae</taxon>
        <taxon>Solaneae</taxon>
        <taxon>Solanum</taxon>
    </lineage>
</organism>
<keyword evidence="2" id="KW-1185">Reference proteome</keyword>
<reference evidence="1" key="1">
    <citation type="submission" date="2023-08" db="EMBL/GenBank/DDBJ databases">
        <title>A de novo genome assembly of Solanum verrucosum Schlechtendal, a Mexican diploid species geographically isolated from the other diploid A-genome species in potato relatives.</title>
        <authorList>
            <person name="Hosaka K."/>
        </authorList>
    </citation>
    <scope>NUCLEOTIDE SEQUENCE</scope>
    <source>
        <tissue evidence="1">Young leaves</tissue>
    </source>
</reference>
<sequence>MTKSAHFLPVKNTYSAEDYDRLYIQEIVRLHGVPVFIISDRSSQFTTQFWKSFPKDLALKVNLSIAFHPQTDGYHSSIQMSSYEAFYGKRCRSPIGWFEVGEAWLIGPNLVHQAMEKVKIF</sequence>
<dbReference type="Proteomes" id="UP001234989">
    <property type="component" value="Chromosome 3"/>
</dbReference>
<dbReference type="Gene3D" id="3.30.420.10">
    <property type="entry name" value="Ribonuclease H-like superfamily/Ribonuclease H"/>
    <property type="match status" value="1"/>
</dbReference>